<protein>
    <submittedName>
        <fullName evidence="2">Uncharacterized protein</fullName>
    </submittedName>
</protein>
<keyword evidence="3" id="KW-1185">Reference proteome</keyword>
<evidence type="ECO:0000256" key="1">
    <source>
        <dbReference type="SAM" id="MobiDB-lite"/>
    </source>
</evidence>
<dbReference type="HOGENOM" id="CLU_2478037_0_0_11"/>
<evidence type="ECO:0000313" key="3">
    <source>
        <dbReference type="Proteomes" id="UP000002198"/>
    </source>
</evidence>
<accession>Q6NF23</accession>
<dbReference type="AlphaFoldDB" id="Q6NF23"/>
<sequence>MPFTFRRLRRDGRRRCRLVDGRGSPFIIDFKHELVAEGFVHEAEGAVRNGQDTPFEEISQTGASDWDKFIPTKSPQSPSLTGSCTRQ</sequence>
<organism evidence="2 3">
    <name type="scientific">Corynebacterium diphtheriae (strain ATCC 700971 / NCTC 13129 / Biotype gravis)</name>
    <dbReference type="NCBI Taxonomy" id="257309"/>
    <lineage>
        <taxon>Bacteria</taxon>
        <taxon>Bacillati</taxon>
        <taxon>Actinomycetota</taxon>
        <taxon>Actinomycetes</taxon>
        <taxon>Mycobacteriales</taxon>
        <taxon>Corynebacteriaceae</taxon>
        <taxon>Corynebacterium</taxon>
    </lineage>
</organism>
<dbReference type="Proteomes" id="UP000002198">
    <property type="component" value="Chromosome"/>
</dbReference>
<gene>
    <name evidence="2" type="ORF">DIP2077A</name>
</gene>
<dbReference type="KEGG" id="cdi:DIP2077A"/>
<evidence type="ECO:0000313" key="2">
    <source>
        <dbReference type="EMBL" id="CAE50604.1"/>
    </source>
</evidence>
<reference evidence="2 3" key="1">
    <citation type="journal article" date="2003" name="Nucleic Acids Res.">
        <title>The complete genome sequence and analysis of Corynebacterium diphtheriae NCTC13129.</title>
        <authorList>
            <person name="Cerdeno-Tarraga A.M."/>
            <person name="Efstratiou A."/>
            <person name="Dover L.G."/>
            <person name="Holden M.T.G."/>
            <person name="Pallen M."/>
            <person name="Bentley S.D."/>
            <person name="Besra G.S."/>
            <person name="Churcher C."/>
            <person name="James K.D."/>
            <person name="De Zoysa A."/>
            <person name="Chillingworth T."/>
            <person name="Cronin A."/>
            <person name="Dowd L."/>
            <person name="Feltwell T."/>
            <person name="Hamlin N."/>
            <person name="Holroyd S."/>
            <person name="Jagels K."/>
            <person name="Moule S."/>
            <person name="Quail M.A."/>
            <person name="Rabbinowitsch E."/>
            <person name="Rutherford K."/>
            <person name="Thomson N.R."/>
            <person name="Unwin L."/>
            <person name="Whitehead S."/>
            <person name="Barrell B.G.Parkhill.J."/>
        </authorList>
    </citation>
    <scope>NUCLEOTIDE SEQUENCE [LARGE SCALE GENOMIC DNA]</scope>
    <source>
        <strain evidence="3">ATCC 700971 / NCTC 13129 / Biotype gravis</strain>
    </source>
</reference>
<feature type="region of interest" description="Disordered" evidence="1">
    <location>
        <begin position="47"/>
        <end position="87"/>
    </location>
</feature>
<dbReference type="STRING" id="257309.DIP2077A"/>
<feature type="compositionally biased region" description="Polar residues" evidence="1">
    <location>
        <begin position="73"/>
        <end position="87"/>
    </location>
</feature>
<dbReference type="EMBL" id="BX248360">
    <property type="protein sequence ID" value="CAE50604.1"/>
    <property type="molecule type" value="Genomic_DNA"/>
</dbReference>
<proteinExistence type="predicted"/>
<name>Q6NF23_CORDI</name>